<sequence length="451" mass="45694">MGAAMASVLVLLAVVLIAGQLCDCAASSGAGAGGFSVEFIHRDSARSPFHDTALTAHGSVLAAVRRSTARAVALAAGSSGGGADDVVSKVVSRSFEYLMAVNVGTPPRAMLAIADTGSDLVWVKCKSGSNVTSAAAGDGYDPSRSSTYGRVSCPSDACEALSNASCDDESNCQYFYAYGDGSNTTGLLSTETFTFDDGGAGAGKSPVGVASVKFGCSATTAGTFLADGLVGLGGGVVSLVTQLGDATSLGRRFSYCLVPYSVNSSSVLNFGALANVSEPGAVTTPLVASAVDTYYTVALESVKVGGKTVATSSQSSRIIVDSGTTLTFLDPALLAPLEAELSRHITLPRAQSPDELLQLCYDVRSGGLADVTIPDVTLEFGGGAAVKLGPENTFVIVQEGKLCLTVVATTEQQPVSILGNLAQQNLHVGYDLDARTVTFATADCAAAYSSS</sequence>
<dbReference type="GO" id="GO:0005576">
    <property type="term" value="C:extracellular region"/>
    <property type="evidence" value="ECO:0007669"/>
    <property type="project" value="UniProtKB-SubCell"/>
</dbReference>
<keyword evidence="5" id="KW-0064">Aspartyl protease</keyword>
<organism evidence="10 11">
    <name type="scientific">Zizania palustris</name>
    <name type="common">Northern wild rice</name>
    <dbReference type="NCBI Taxonomy" id="103762"/>
    <lineage>
        <taxon>Eukaryota</taxon>
        <taxon>Viridiplantae</taxon>
        <taxon>Streptophyta</taxon>
        <taxon>Embryophyta</taxon>
        <taxon>Tracheophyta</taxon>
        <taxon>Spermatophyta</taxon>
        <taxon>Magnoliopsida</taxon>
        <taxon>Liliopsida</taxon>
        <taxon>Poales</taxon>
        <taxon>Poaceae</taxon>
        <taxon>BOP clade</taxon>
        <taxon>Oryzoideae</taxon>
        <taxon>Oryzeae</taxon>
        <taxon>Zizaniinae</taxon>
        <taxon>Zizania</taxon>
    </lineage>
</organism>
<dbReference type="OrthoDB" id="775830at2759"/>
<dbReference type="Proteomes" id="UP000729402">
    <property type="component" value="Unassembled WGS sequence"/>
</dbReference>
<dbReference type="Pfam" id="PF14541">
    <property type="entry name" value="TAXi_C"/>
    <property type="match status" value="1"/>
</dbReference>
<evidence type="ECO:0000256" key="1">
    <source>
        <dbReference type="ARBA" id="ARBA00004613"/>
    </source>
</evidence>
<keyword evidence="7" id="KW-0325">Glycoprotein</keyword>
<comment type="subcellular location">
    <subcellularLocation>
        <location evidence="1">Secreted</location>
    </subcellularLocation>
</comment>
<evidence type="ECO:0000259" key="9">
    <source>
        <dbReference type="PROSITE" id="PS51767"/>
    </source>
</evidence>
<keyword evidence="11" id="KW-1185">Reference proteome</keyword>
<evidence type="ECO:0000313" key="10">
    <source>
        <dbReference type="EMBL" id="KAG8053196.1"/>
    </source>
</evidence>
<feature type="domain" description="Peptidase A1" evidence="9">
    <location>
        <begin position="97"/>
        <end position="440"/>
    </location>
</feature>
<feature type="signal peptide" evidence="8">
    <location>
        <begin position="1"/>
        <end position="19"/>
    </location>
</feature>
<dbReference type="PROSITE" id="PS00141">
    <property type="entry name" value="ASP_PROTEASE"/>
    <property type="match status" value="1"/>
</dbReference>
<proteinExistence type="inferred from homology"/>
<dbReference type="EMBL" id="JAAALK010000288">
    <property type="protein sequence ID" value="KAG8053196.1"/>
    <property type="molecule type" value="Genomic_DNA"/>
</dbReference>
<dbReference type="PROSITE" id="PS51767">
    <property type="entry name" value="PEPTIDASE_A1"/>
    <property type="match status" value="1"/>
</dbReference>
<dbReference type="InterPro" id="IPR034161">
    <property type="entry name" value="Pepsin-like_plant"/>
</dbReference>
<keyword evidence="4" id="KW-0645">Protease</keyword>
<evidence type="ECO:0000313" key="11">
    <source>
        <dbReference type="Proteomes" id="UP000729402"/>
    </source>
</evidence>
<dbReference type="InterPro" id="IPR033121">
    <property type="entry name" value="PEPTIDASE_A1"/>
</dbReference>
<comment type="caution">
    <text evidence="10">The sequence shown here is derived from an EMBL/GenBank/DDBJ whole genome shotgun (WGS) entry which is preliminary data.</text>
</comment>
<keyword evidence="8" id="KW-0732">Signal</keyword>
<evidence type="ECO:0000256" key="2">
    <source>
        <dbReference type="ARBA" id="ARBA00007447"/>
    </source>
</evidence>
<dbReference type="GO" id="GO:0004190">
    <property type="term" value="F:aspartic-type endopeptidase activity"/>
    <property type="evidence" value="ECO:0007669"/>
    <property type="project" value="UniProtKB-KW"/>
</dbReference>
<dbReference type="Pfam" id="PF14543">
    <property type="entry name" value="TAXi_N"/>
    <property type="match status" value="1"/>
</dbReference>
<dbReference type="InterPro" id="IPR032861">
    <property type="entry name" value="TAXi_N"/>
</dbReference>
<protein>
    <recommendedName>
        <fullName evidence="9">Peptidase A1 domain-containing protein</fullName>
    </recommendedName>
</protein>
<name>A0A8J5S9U9_ZIZPA</name>
<dbReference type="FunFam" id="2.40.70.10:FF:000050">
    <property type="entry name" value="Aspartic proteinase CDR1"/>
    <property type="match status" value="1"/>
</dbReference>
<evidence type="ECO:0000256" key="8">
    <source>
        <dbReference type="SAM" id="SignalP"/>
    </source>
</evidence>
<keyword evidence="3" id="KW-0964">Secreted</keyword>
<dbReference type="InterPro" id="IPR001969">
    <property type="entry name" value="Aspartic_peptidase_AS"/>
</dbReference>
<evidence type="ECO:0000256" key="6">
    <source>
        <dbReference type="ARBA" id="ARBA00022801"/>
    </source>
</evidence>
<dbReference type="PANTHER" id="PTHR47967:SF128">
    <property type="entry name" value="ASPARTIC PROTEINASE CDR1-LIKE"/>
    <property type="match status" value="1"/>
</dbReference>
<dbReference type="CDD" id="cd05476">
    <property type="entry name" value="pepsin_A_like_plant"/>
    <property type="match status" value="1"/>
</dbReference>
<comment type="similarity">
    <text evidence="2">Belongs to the peptidase A1 family.</text>
</comment>
<evidence type="ECO:0000256" key="7">
    <source>
        <dbReference type="ARBA" id="ARBA00023180"/>
    </source>
</evidence>
<keyword evidence="6" id="KW-0378">Hydrolase</keyword>
<reference evidence="10" key="2">
    <citation type="submission" date="2021-02" db="EMBL/GenBank/DDBJ databases">
        <authorList>
            <person name="Kimball J.A."/>
            <person name="Haas M.W."/>
            <person name="Macchietto M."/>
            <person name="Kono T."/>
            <person name="Duquette J."/>
            <person name="Shao M."/>
        </authorList>
    </citation>
    <scope>NUCLEOTIDE SEQUENCE</scope>
    <source>
        <tissue evidence="10">Fresh leaf tissue</tissue>
    </source>
</reference>
<evidence type="ECO:0000256" key="5">
    <source>
        <dbReference type="ARBA" id="ARBA00022750"/>
    </source>
</evidence>
<reference evidence="10" key="1">
    <citation type="journal article" date="2021" name="bioRxiv">
        <title>Whole Genome Assembly and Annotation of Northern Wild Rice, Zizania palustris L., Supports a Whole Genome Duplication in the Zizania Genus.</title>
        <authorList>
            <person name="Haas M."/>
            <person name="Kono T."/>
            <person name="Macchietto M."/>
            <person name="Millas R."/>
            <person name="McGilp L."/>
            <person name="Shao M."/>
            <person name="Duquette J."/>
            <person name="Hirsch C.N."/>
            <person name="Kimball J."/>
        </authorList>
    </citation>
    <scope>NUCLEOTIDE SEQUENCE</scope>
    <source>
        <tissue evidence="10">Fresh leaf tissue</tissue>
    </source>
</reference>
<dbReference type="PANTHER" id="PTHR47967">
    <property type="entry name" value="OS07G0603500 PROTEIN-RELATED"/>
    <property type="match status" value="1"/>
</dbReference>
<dbReference type="InterPro" id="IPR032799">
    <property type="entry name" value="TAXi_C"/>
</dbReference>
<feature type="chain" id="PRO_5035168661" description="Peptidase A1 domain-containing protein" evidence="8">
    <location>
        <begin position="20"/>
        <end position="451"/>
    </location>
</feature>
<dbReference type="InterPro" id="IPR051708">
    <property type="entry name" value="Plant_Aspart_Prot_A1"/>
</dbReference>
<dbReference type="GO" id="GO:0006508">
    <property type="term" value="P:proteolysis"/>
    <property type="evidence" value="ECO:0007669"/>
    <property type="project" value="UniProtKB-KW"/>
</dbReference>
<dbReference type="AlphaFoldDB" id="A0A8J5S9U9"/>
<accession>A0A8J5S9U9</accession>
<evidence type="ECO:0000256" key="4">
    <source>
        <dbReference type="ARBA" id="ARBA00022670"/>
    </source>
</evidence>
<gene>
    <name evidence="10" type="ORF">GUJ93_ZPchr0001g29532</name>
</gene>
<evidence type="ECO:0000256" key="3">
    <source>
        <dbReference type="ARBA" id="ARBA00022525"/>
    </source>
</evidence>